<dbReference type="HOGENOM" id="CLU_2057779_0_0_5"/>
<dbReference type="KEGG" id="stax:MC45_09740"/>
<reference evidence="1 2" key="1">
    <citation type="submission" date="2014-09" db="EMBL/GenBank/DDBJ databases">
        <title>Using Illumina technology Improving SMRT sequencing Genome Assembly by RASTools.</title>
        <authorList>
            <person name="Zhou Y."/>
            <person name="Ma T."/>
            <person name="Liu T."/>
        </authorList>
    </citation>
    <scope>NUCLEOTIDE SEQUENCE [LARGE SCALE GENOMIC DNA]</scope>
    <source>
        <strain evidence="1 2">ATCC 55669</strain>
    </source>
</reference>
<gene>
    <name evidence="1" type="ORF">MC45_09740</name>
</gene>
<organism evidence="1 2">
    <name type="scientific">Sphingomonas taxi</name>
    <dbReference type="NCBI Taxonomy" id="1549858"/>
    <lineage>
        <taxon>Bacteria</taxon>
        <taxon>Pseudomonadati</taxon>
        <taxon>Pseudomonadota</taxon>
        <taxon>Alphaproteobacteria</taxon>
        <taxon>Sphingomonadales</taxon>
        <taxon>Sphingomonadaceae</taxon>
        <taxon>Sphingomonas</taxon>
    </lineage>
</organism>
<name>A0A097EGB0_9SPHN</name>
<dbReference type="eggNOG" id="ENOG5031GNA">
    <property type="taxonomic scope" value="Bacteria"/>
</dbReference>
<dbReference type="EMBL" id="CP009571">
    <property type="protein sequence ID" value="AIT06605.1"/>
    <property type="molecule type" value="Genomic_DNA"/>
</dbReference>
<evidence type="ECO:0008006" key="3">
    <source>
        <dbReference type="Google" id="ProtNLM"/>
    </source>
</evidence>
<accession>A0A097EGB0</accession>
<sequence>MGLLDGILGQVAGNPAITNLAERIGLSPEQLTAAISALGEAHTQPGDTVAGAADSTGLSPDVLQQILGHLGGEGALGNLGALLGGANGEQGGLGGLLGGLGGMFGKS</sequence>
<evidence type="ECO:0000313" key="1">
    <source>
        <dbReference type="EMBL" id="AIT06605.1"/>
    </source>
</evidence>
<protein>
    <recommendedName>
        <fullName evidence="3">DUF937 domain-containing protein</fullName>
    </recommendedName>
</protein>
<dbReference type="STRING" id="1549858.MC45_09740"/>
<dbReference type="AlphaFoldDB" id="A0A097EGB0"/>
<dbReference type="Proteomes" id="UP000033200">
    <property type="component" value="Chromosome"/>
</dbReference>
<evidence type="ECO:0000313" key="2">
    <source>
        <dbReference type="Proteomes" id="UP000033200"/>
    </source>
</evidence>
<keyword evidence="2" id="KW-1185">Reference proteome</keyword>
<dbReference type="RefSeq" id="WP_038662407.1">
    <property type="nucleotide sequence ID" value="NZ_CP009571.1"/>
</dbReference>
<proteinExistence type="predicted"/>